<gene>
    <name evidence="1" type="primary">Bm192</name>
    <name evidence="1" type="ORF">BM_Bm192</name>
</gene>
<sequence length="35" mass="4183">MQQCLNGITSLSHYTLRKERYFCVEGSFIHFCQEI</sequence>
<dbReference type="AlphaFoldDB" id="A0A1I9GEX5"/>
<reference evidence="1" key="1">
    <citation type="journal article" date="2007" name="Science">
        <title>Draft genome of the filarial nematode parasite Brugia malayi.</title>
        <authorList>
            <person name="Ghedin E."/>
            <person name="Wang S."/>
            <person name="Spiro D."/>
            <person name="Caler E."/>
            <person name="Zhao Q."/>
            <person name="Crabtree J."/>
            <person name="Allen J.E."/>
            <person name="Delcher A.L."/>
            <person name="Guiliano D.B."/>
            <person name="Miranda-Saavedra D."/>
            <person name="Angiuoli S.V."/>
            <person name="Creasy T."/>
            <person name="Amedeo P."/>
            <person name="Haas B."/>
            <person name="El-Sayed N.M."/>
            <person name="Wortman J.R."/>
            <person name="Feldblyum T."/>
            <person name="Tallon L."/>
            <person name="Schatz M."/>
            <person name="Shumway M."/>
            <person name="Koo H."/>
            <person name="Salzberg S.L."/>
            <person name="Schobel S."/>
            <person name="Pertea M."/>
            <person name="Pop M."/>
            <person name="White O."/>
            <person name="Barton G.J."/>
            <person name="Carlow C.K."/>
            <person name="Crawford M.J."/>
            <person name="Daub J."/>
            <person name="Dimmic M.W."/>
            <person name="Estes C.F."/>
            <person name="Foster J.M."/>
            <person name="Ganatra M."/>
            <person name="Gregory W.F."/>
            <person name="Johnson N.M."/>
            <person name="Jin J."/>
            <person name="Komuniecki R."/>
            <person name="Korf I."/>
            <person name="Kumar S."/>
            <person name="Laney S."/>
            <person name="Li B.W."/>
            <person name="Li W."/>
            <person name="Lindblom T.H."/>
            <person name="Lustigman S."/>
            <person name="Ma D."/>
            <person name="Maina C.V."/>
            <person name="Martin D.M."/>
            <person name="McCarter J.P."/>
            <person name="McReynolds L."/>
            <person name="Mitreva M."/>
            <person name="Nutman T.B."/>
            <person name="Parkinson J."/>
            <person name="Peregrin-Alvarez J.M."/>
            <person name="Poole C."/>
            <person name="Ren Q."/>
            <person name="Saunders L."/>
            <person name="Sluder A.E."/>
            <person name="Smith K."/>
            <person name="Stanke M."/>
            <person name="Unnasch T.R."/>
            <person name="Ware J."/>
            <person name="Wei A.D."/>
            <person name="Weil G."/>
            <person name="Williams D.J."/>
            <person name="Zhang Y."/>
            <person name="Williams S.A."/>
            <person name="Fraser-Liggett C."/>
            <person name="Slatko B."/>
            <person name="Blaxter M.L."/>
            <person name="Scott A.L."/>
        </authorList>
    </citation>
    <scope>NUCLEOTIDE SEQUENCE</scope>
    <source>
        <strain evidence="1">FR3</strain>
    </source>
</reference>
<reference evidence="1" key="2">
    <citation type="submission" date="2012-12" db="EMBL/GenBank/DDBJ databases">
        <authorList>
            <consortium name="WormBase Consortium"/>
            <person name="Ghedin E."/>
            <person name="Paulini M."/>
        </authorList>
    </citation>
    <scope>NUCLEOTIDE SEQUENCE</scope>
    <source>
        <strain evidence="1">FR3</strain>
    </source>
</reference>
<name>A0A1I9GEX5_BRUMA</name>
<evidence type="ECO:0000313" key="1">
    <source>
        <dbReference type="EMBL" id="CDP91622.1"/>
    </source>
</evidence>
<dbReference type="EMBL" id="LN856462">
    <property type="protein sequence ID" value="CDP91622.1"/>
    <property type="molecule type" value="Genomic_DNA"/>
</dbReference>
<organism evidence="1">
    <name type="scientific">Brugia malayi</name>
    <name type="common">Filarial nematode worm</name>
    <dbReference type="NCBI Taxonomy" id="6279"/>
    <lineage>
        <taxon>Eukaryota</taxon>
        <taxon>Metazoa</taxon>
        <taxon>Ecdysozoa</taxon>
        <taxon>Nematoda</taxon>
        <taxon>Chromadorea</taxon>
        <taxon>Rhabditida</taxon>
        <taxon>Spirurina</taxon>
        <taxon>Spiruromorpha</taxon>
        <taxon>Filarioidea</taxon>
        <taxon>Onchocercidae</taxon>
        <taxon>Brugia</taxon>
    </lineage>
</organism>
<proteinExistence type="predicted"/>
<accession>A0A1I9GEX5</accession>
<protein>
    <submittedName>
        <fullName evidence="1">Bm192</fullName>
    </submittedName>
</protein>